<feature type="transmembrane region" description="Helical" evidence="7">
    <location>
        <begin position="435"/>
        <end position="454"/>
    </location>
</feature>
<feature type="transmembrane region" description="Helical" evidence="7">
    <location>
        <begin position="260"/>
        <end position="280"/>
    </location>
</feature>
<dbReference type="PANTHER" id="PTHR23502:SF51">
    <property type="entry name" value="QUINIDINE RESISTANCE PROTEIN 1-RELATED"/>
    <property type="match status" value="1"/>
</dbReference>
<gene>
    <name evidence="9" type="ORF">PDIGIT_LOCUS10632</name>
</gene>
<keyword evidence="2" id="KW-0813">Transport</keyword>
<dbReference type="CDD" id="cd17323">
    <property type="entry name" value="MFS_Tpo1_MDR_like"/>
    <property type="match status" value="1"/>
</dbReference>
<proteinExistence type="predicted"/>
<reference evidence="9" key="1">
    <citation type="submission" date="2023-01" db="EMBL/GenBank/DDBJ databases">
        <authorList>
            <person name="Van Ghelder C."/>
            <person name="Rancurel C."/>
        </authorList>
    </citation>
    <scope>NUCLEOTIDE SEQUENCE</scope>
    <source>
        <strain evidence="9">CNCM I-4278</strain>
    </source>
</reference>
<dbReference type="Gene3D" id="1.20.1720.10">
    <property type="entry name" value="Multidrug resistance protein D"/>
    <property type="match status" value="1"/>
</dbReference>
<organism evidence="9 10">
    <name type="scientific">Periconia digitata</name>
    <dbReference type="NCBI Taxonomy" id="1303443"/>
    <lineage>
        <taxon>Eukaryota</taxon>
        <taxon>Fungi</taxon>
        <taxon>Dikarya</taxon>
        <taxon>Ascomycota</taxon>
        <taxon>Pezizomycotina</taxon>
        <taxon>Dothideomycetes</taxon>
        <taxon>Pleosporomycetidae</taxon>
        <taxon>Pleosporales</taxon>
        <taxon>Massarineae</taxon>
        <taxon>Periconiaceae</taxon>
        <taxon>Periconia</taxon>
    </lineage>
</organism>
<keyword evidence="10" id="KW-1185">Reference proteome</keyword>
<feature type="region of interest" description="Disordered" evidence="6">
    <location>
        <begin position="1"/>
        <end position="79"/>
    </location>
</feature>
<evidence type="ECO:0000256" key="4">
    <source>
        <dbReference type="ARBA" id="ARBA00022989"/>
    </source>
</evidence>
<keyword evidence="5 7" id="KW-0472">Membrane</keyword>
<feature type="transmembrane region" description="Helical" evidence="7">
    <location>
        <begin position="230"/>
        <end position="253"/>
    </location>
</feature>
<accession>A0A9W4XR17</accession>
<dbReference type="GO" id="GO:0022857">
    <property type="term" value="F:transmembrane transporter activity"/>
    <property type="evidence" value="ECO:0007669"/>
    <property type="project" value="InterPro"/>
</dbReference>
<keyword evidence="3 7" id="KW-0812">Transmembrane</keyword>
<feature type="transmembrane region" description="Helical" evidence="7">
    <location>
        <begin position="466"/>
        <end position="491"/>
    </location>
</feature>
<feature type="domain" description="Major facilitator superfamily (MFS) profile" evidence="8">
    <location>
        <begin position="106"/>
        <end position="553"/>
    </location>
</feature>
<dbReference type="Gene3D" id="1.20.1250.20">
    <property type="entry name" value="MFS general substrate transporter like domains"/>
    <property type="match status" value="1"/>
</dbReference>
<dbReference type="EMBL" id="CAOQHR010000007">
    <property type="protein sequence ID" value="CAI6337520.1"/>
    <property type="molecule type" value="Genomic_DNA"/>
</dbReference>
<dbReference type="InterPro" id="IPR020846">
    <property type="entry name" value="MFS_dom"/>
</dbReference>
<dbReference type="InterPro" id="IPR036259">
    <property type="entry name" value="MFS_trans_sf"/>
</dbReference>
<feature type="transmembrane region" description="Helical" evidence="7">
    <location>
        <begin position="137"/>
        <end position="160"/>
    </location>
</feature>
<dbReference type="Proteomes" id="UP001152607">
    <property type="component" value="Unassembled WGS sequence"/>
</dbReference>
<feature type="transmembrane region" description="Helical" evidence="7">
    <location>
        <begin position="172"/>
        <end position="189"/>
    </location>
</feature>
<dbReference type="SUPFAM" id="SSF103473">
    <property type="entry name" value="MFS general substrate transporter"/>
    <property type="match status" value="1"/>
</dbReference>
<protein>
    <recommendedName>
        <fullName evidence="8">Major facilitator superfamily (MFS) profile domain-containing protein</fullName>
    </recommendedName>
</protein>
<evidence type="ECO:0000313" key="10">
    <source>
        <dbReference type="Proteomes" id="UP001152607"/>
    </source>
</evidence>
<dbReference type="GO" id="GO:0005886">
    <property type="term" value="C:plasma membrane"/>
    <property type="evidence" value="ECO:0007669"/>
    <property type="project" value="TreeGrafter"/>
</dbReference>
<evidence type="ECO:0000259" key="8">
    <source>
        <dbReference type="PROSITE" id="PS50850"/>
    </source>
</evidence>
<dbReference type="InterPro" id="IPR011701">
    <property type="entry name" value="MFS"/>
</dbReference>
<feature type="transmembrane region" description="Helical" evidence="7">
    <location>
        <begin position="347"/>
        <end position="368"/>
    </location>
</feature>
<evidence type="ECO:0000313" key="9">
    <source>
        <dbReference type="EMBL" id="CAI6337520.1"/>
    </source>
</evidence>
<sequence>MLDTPPSPLTPLDDMQPHATSQQPRSQDPVLTADQHPHVIGGSLQKPGSPEHREDDDLEAGRANSSKHSSIHMHIEKHDKDSEANTIVMDLPPPYSVFTRRKKLFVVFLAALGGLFSPLSANIYFPALPALARDYNVSSTLMNLTLTSYMIFQGLAPAVFGDLADQAGRRPAYLIGFVIYIGANIGLALQDSYAALFVLRCIQSTGSSATIALGNGVVADVATSAERGTWMGYVTSGPMVAPALGPILGGVLAKFLGWRAIFWFLTIFAGAYLVAFAVGFPETGRNVVGNGSIPPKGWNMSLLDYLHHRNLSDAEASKRNVTSQRRLRFPNPLGTLRVLVQKDAGLLLFYNSLIYTAFYCVITSAPYLLEQIYGYNELQVGLAFIPFGIGAMAAPMINGKLMDFNFRRLARTGGFPIDKRIAVDLKDFPLELARLQVALPLLAIGTAAILCYGWTLEVETSIAAPLIMHFLMGLFLTGAFNCLSVMVVDYYPLSPATATAANNLARCLIGAAGSAIINIMVDAMGRGWCFTFIAGVLISFSPLLVVLLKWGPGWREGRRVRELETDNAGT</sequence>
<dbReference type="Pfam" id="PF07690">
    <property type="entry name" value="MFS_1"/>
    <property type="match status" value="1"/>
</dbReference>
<evidence type="ECO:0000256" key="1">
    <source>
        <dbReference type="ARBA" id="ARBA00004141"/>
    </source>
</evidence>
<dbReference type="FunFam" id="1.20.1720.10:FF:000009">
    <property type="entry name" value="MFS multidrug transporter"/>
    <property type="match status" value="1"/>
</dbReference>
<feature type="transmembrane region" description="Helical" evidence="7">
    <location>
        <begin position="104"/>
        <end position="125"/>
    </location>
</feature>
<evidence type="ECO:0000256" key="7">
    <source>
        <dbReference type="SAM" id="Phobius"/>
    </source>
</evidence>
<evidence type="ECO:0000256" key="5">
    <source>
        <dbReference type="ARBA" id="ARBA00023136"/>
    </source>
</evidence>
<feature type="transmembrane region" description="Helical" evidence="7">
    <location>
        <begin position="380"/>
        <end position="397"/>
    </location>
</feature>
<evidence type="ECO:0000256" key="6">
    <source>
        <dbReference type="SAM" id="MobiDB-lite"/>
    </source>
</evidence>
<evidence type="ECO:0000256" key="3">
    <source>
        <dbReference type="ARBA" id="ARBA00022692"/>
    </source>
</evidence>
<dbReference type="PROSITE" id="PS50850">
    <property type="entry name" value="MFS"/>
    <property type="match status" value="1"/>
</dbReference>
<dbReference type="AlphaFoldDB" id="A0A9W4XR17"/>
<comment type="caution">
    <text evidence="9">The sequence shown here is derived from an EMBL/GenBank/DDBJ whole genome shotgun (WGS) entry which is preliminary data.</text>
</comment>
<name>A0A9W4XR17_9PLEO</name>
<feature type="transmembrane region" description="Helical" evidence="7">
    <location>
        <begin position="528"/>
        <end position="548"/>
    </location>
</feature>
<dbReference type="PANTHER" id="PTHR23502">
    <property type="entry name" value="MAJOR FACILITATOR SUPERFAMILY"/>
    <property type="match status" value="1"/>
</dbReference>
<comment type="subcellular location">
    <subcellularLocation>
        <location evidence="1">Membrane</location>
        <topology evidence="1">Multi-pass membrane protein</topology>
    </subcellularLocation>
</comment>
<dbReference type="OrthoDB" id="2441642at2759"/>
<evidence type="ECO:0000256" key="2">
    <source>
        <dbReference type="ARBA" id="ARBA00022448"/>
    </source>
</evidence>
<keyword evidence="4 7" id="KW-1133">Transmembrane helix</keyword>